<evidence type="ECO:0000313" key="6">
    <source>
        <dbReference type="EMBL" id="QII44703.1"/>
    </source>
</evidence>
<dbReference type="GO" id="GO:0017004">
    <property type="term" value="P:cytochrome complex assembly"/>
    <property type="evidence" value="ECO:0007669"/>
    <property type="project" value="UniProtKB-KW"/>
</dbReference>
<dbReference type="AlphaFoldDB" id="A0A6G7J1G6"/>
<dbReference type="KEGG" id="mut:GVT53_08415"/>
<evidence type="ECO:0000256" key="2">
    <source>
        <dbReference type="ARBA" id="ARBA00022748"/>
    </source>
</evidence>
<dbReference type="InterPro" id="IPR017937">
    <property type="entry name" value="Thioredoxin_CS"/>
</dbReference>
<sequence>MRHLLKLTLFFLLLMQSCSEKPWLSGTINLDDGEDWKPMVYLIGPEKLNDVAQSFVGKVLDSAQVAQNGHFEFKDQPEFQNPVLLELAVQQKGEKYSNRLLNENPETDNYFPLVYEPGTEITIEAEIARFQSTFSIQEPSPENAALLQVRDLRLKAYGKHLENEKDVHGADKDLLEREKNQFNFKRELINFADRSEELLPALVALRWASPEGNYERVAEMLYDQSVKWNGLFPQHPWVIELASMAKKENLPVLVGDVVADIELPSKEGKTILLHTLLTGQKLVVLDVWASWCAPCRMENRDVLVPLWEKYNTDGFQIVAYGLESSETAWHNAIERDGAYRWPHFSHLEGDQNPLMDAFRLKTIPANFLLNEEGRVLAKNLHGEELTKFVDNYMVGK</sequence>
<evidence type="ECO:0000256" key="3">
    <source>
        <dbReference type="ARBA" id="ARBA00023157"/>
    </source>
</evidence>
<dbReference type="InterPro" id="IPR050553">
    <property type="entry name" value="Thioredoxin_ResA/DsbE_sf"/>
</dbReference>
<dbReference type="EMBL" id="CP049616">
    <property type="protein sequence ID" value="QII44703.1"/>
    <property type="molecule type" value="Genomic_DNA"/>
</dbReference>
<gene>
    <name evidence="6" type="ORF">GVT53_08415</name>
</gene>
<keyword evidence="3" id="KW-1015">Disulfide bond</keyword>
<protein>
    <submittedName>
        <fullName evidence="6">TlpA family protein disulfide reductase</fullName>
    </submittedName>
</protein>
<dbReference type="Gene3D" id="3.40.30.10">
    <property type="entry name" value="Glutaredoxin"/>
    <property type="match status" value="1"/>
</dbReference>
<evidence type="ECO:0000256" key="1">
    <source>
        <dbReference type="ARBA" id="ARBA00004196"/>
    </source>
</evidence>
<comment type="subcellular location">
    <subcellularLocation>
        <location evidence="1">Cell envelope</location>
    </subcellularLocation>
</comment>
<dbReference type="PROSITE" id="PS00194">
    <property type="entry name" value="THIOREDOXIN_1"/>
    <property type="match status" value="1"/>
</dbReference>
<organism evidence="6 7">
    <name type="scientific">Flagellimonas oceani</name>
    <dbReference type="NCBI Taxonomy" id="2698672"/>
    <lineage>
        <taxon>Bacteria</taxon>
        <taxon>Pseudomonadati</taxon>
        <taxon>Bacteroidota</taxon>
        <taxon>Flavobacteriia</taxon>
        <taxon>Flavobacteriales</taxon>
        <taxon>Flavobacteriaceae</taxon>
        <taxon>Flagellimonas</taxon>
    </lineage>
</organism>
<dbReference type="InterPro" id="IPR013766">
    <property type="entry name" value="Thioredoxin_domain"/>
</dbReference>
<accession>A0A6G7J1G6</accession>
<dbReference type="InterPro" id="IPR036249">
    <property type="entry name" value="Thioredoxin-like_sf"/>
</dbReference>
<name>A0A6G7J1G6_9FLAO</name>
<dbReference type="Pfam" id="PF00578">
    <property type="entry name" value="AhpC-TSA"/>
    <property type="match status" value="1"/>
</dbReference>
<keyword evidence="4" id="KW-0676">Redox-active center</keyword>
<keyword evidence="2" id="KW-0201">Cytochrome c-type biogenesis</keyword>
<dbReference type="CDD" id="cd02966">
    <property type="entry name" value="TlpA_like_family"/>
    <property type="match status" value="1"/>
</dbReference>
<evidence type="ECO:0000313" key="7">
    <source>
        <dbReference type="Proteomes" id="UP000502928"/>
    </source>
</evidence>
<evidence type="ECO:0000259" key="5">
    <source>
        <dbReference type="PROSITE" id="PS51352"/>
    </source>
</evidence>
<dbReference type="InterPro" id="IPR000866">
    <property type="entry name" value="AhpC/TSA"/>
</dbReference>
<evidence type="ECO:0000256" key="4">
    <source>
        <dbReference type="ARBA" id="ARBA00023284"/>
    </source>
</evidence>
<dbReference type="PROSITE" id="PS51257">
    <property type="entry name" value="PROKAR_LIPOPROTEIN"/>
    <property type="match status" value="1"/>
</dbReference>
<dbReference type="PANTHER" id="PTHR42852:SF6">
    <property type="entry name" value="THIOL:DISULFIDE INTERCHANGE PROTEIN DSBE"/>
    <property type="match status" value="1"/>
</dbReference>
<dbReference type="PANTHER" id="PTHR42852">
    <property type="entry name" value="THIOL:DISULFIDE INTERCHANGE PROTEIN DSBE"/>
    <property type="match status" value="1"/>
</dbReference>
<proteinExistence type="predicted"/>
<dbReference type="SUPFAM" id="SSF52833">
    <property type="entry name" value="Thioredoxin-like"/>
    <property type="match status" value="1"/>
</dbReference>
<dbReference type="PROSITE" id="PS51352">
    <property type="entry name" value="THIOREDOXIN_2"/>
    <property type="match status" value="1"/>
</dbReference>
<keyword evidence="7" id="KW-1185">Reference proteome</keyword>
<dbReference type="GO" id="GO:0030313">
    <property type="term" value="C:cell envelope"/>
    <property type="evidence" value="ECO:0007669"/>
    <property type="project" value="UniProtKB-SubCell"/>
</dbReference>
<reference evidence="6 7" key="1">
    <citation type="submission" date="2020-02" db="EMBL/GenBank/DDBJ databases">
        <title>Complete genome of Muricauda sp. 501str8.</title>
        <authorList>
            <person name="Dong B."/>
            <person name="Zhu S."/>
            <person name="Yang J."/>
            <person name="Chen J."/>
        </authorList>
    </citation>
    <scope>NUCLEOTIDE SEQUENCE [LARGE SCALE GENOMIC DNA]</scope>
    <source>
        <strain evidence="6 7">501str8</strain>
    </source>
</reference>
<feature type="domain" description="Thioredoxin" evidence="5">
    <location>
        <begin position="252"/>
        <end position="394"/>
    </location>
</feature>
<dbReference type="RefSeq" id="WP_166248236.1">
    <property type="nucleotide sequence ID" value="NZ_CP049616.1"/>
</dbReference>
<dbReference type="Proteomes" id="UP000502928">
    <property type="component" value="Chromosome"/>
</dbReference>